<dbReference type="RefSeq" id="WP_145721912.1">
    <property type="nucleotide sequence ID" value="NZ_BSPF01000037.1"/>
</dbReference>
<name>A0A562N3D8_9HYPH</name>
<comment type="caution">
    <text evidence="1">The sequence shown here is derived from an EMBL/GenBank/DDBJ whole genome shotgun (WGS) entry which is preliminary data.</text>
</comment>
<dbReference type="OrthoDB" id="5298197at2"/>
<evidence type="ECO:0000313" key="1">
    <source>
        <dbReference type="EMBL" id="TWI26675.1"/>
    </source>
</evidence>
<dbReference type="Proteomes" id="UP000317122">
    <property type="component" value="Unassembled WGS sequence"/>
</dbReference>
<accession>A0A562N3D8</accession>
<evidence type="ECO:0000313" key="2">
    <source>
        <dbReference type="Proteomes" id="UP000317122"/>
    </source>
</evidence>
<organism evidence="1 2">
    <name type="scientific">Mesorhizobium tianshanense</name>
    <dbReference type="NCBI Taxonomy" id="39844"/>
    <lineage>
        <taxon>Bacteria</taxon>
        <taxon>Pseudomonadati</taxon>
        <taxon>Pseudomonadota</taxon>
        <taxon>Alphaproteobacteria</taxon>
        <taxon>Hyphomicrobiales</taxon>
        <taxon>Phyllobacteriaceae</taxon>
        <taxon>Mesorhizobium</taxon>
    </lineage>
</organism>
<dbReference type="EMBL" id="VLKT01000049">
    <property type="protein sequence ID" value="TWI26675.1"/>
    <property type="molecule type" value="Genomic_DNA"/>
</dbReference>
<dbReference type="AlphaFoldDB" id="A0A562N3D8"/>
<keyword evidence="2" id="KW-1185">Reference proteome</keyword>
<proteinExistence type="predicted"/>
<reference evidence="1 2" key="1">
    <citation type="journal article" date="2015" name="Stand. Genomic Sci.">
        <title>Genomic Encyclopedia of Bacterial and Archaeal Type Strains, Phase III: the genomes of soil and plant-associated and newly described type strains.</title>
        <authorList>
            <person name="Whitman W.B."/>
            <person name="Woyke T."/>
            <person name="Klenk H.P."/>
            <person name="Zhou Y."/>
            <person name="Lilburn T.G."/>
            <person name="Beck B.J."/>
            <person name="De Vos P."/>
            <person name="Vandamme P."/>
            <person name="Eisen J.A."/>
            <person name="Garrity G."/>
            <person name="Hugenholtz P."/>
            <person name="Kyrpides N.C."/>
        </authorList>
    </citation>
    <scope>NUCLEOTIDE SEQUENCE [LARGE SCALE GENOMIC DNA]</scope>
    <source>
        <strain evidence="1 2">CGMCC 1.2546</strain>
    </source>
</reference>
<sequence length="127" mass="13445">MSLCILAAGKTVTLTVASFTLAWTHSVEKTHWQEDWKVLPSGLQIVEARIKGSGAGMEPPEGAVLRDGWWAYTPAIKPQPRLVLAASGATGGGWTLCTVEDCRELAQAAGGTIVLEPCGPEGFSQPR</sequence>
<gene>
    <name evidence="1" type="ORF">IQ26_05968</name>
</gene>
<protein>
    <submittedName>
        <fullName evidence="1">Uncharacterized protein DUF1850</fullName>
    </submittedName>
</protein>
<dbReference type="Pfam" id="PF08905">
    <property type="entry name" value="DUF1850"/>
    <property type="match status" value="1"/>
</dbReference>
<dbReference type="InterPro" id="IPR015001">
    <property type="entry name" value="DUF1850"/>
</dbReference>